<sequence length="81" mass="9506">MTPGIQIRPRHKTRHLKSAQLDIYGEEAQTRLICLNEHQQQNIALHQSIDRGHTETHTHTRTRHLEIPDAHHQESRTVITH</sequence>
<proteinExistence type="predicted"/>
<dbReference type="EMBL" id="VSRR010046532">
    <property type="protein sequence ID" value="MPC77706.1"/>
    <property type="molecule type" value="Genomic_DNA"/>
</dbReference>
<name>A0A5B7I713_PORTR</name>
<comment type="caution">
    <text evidence="1">The sequence shown here is derived from an EMBL/GenBank/DDBJ whole genome shotgun (WGS) entry which is preliminary data.</text>
</comment>
<protein>
    <submittedName>
        <fullName evidence="1">Uncharacterized protein</fullName>
    </submittedName>
</protein>
<evidence type="ECO:0000313" key="1">
    <source>
        <dbReference type="EMBL" id="MPC77706.1"/>
    </source>
</evidence>
<dbReference type="AlphaFoldDB" id="A0A5B7I713"/>
<gene>
    <name evidence="1" type="ORF">E2C01_072168</name>
</gene>
<evidence type="ECO:0000313" key="2">
    <source>
        <dbReference type="Proteomes" id="UP000324222"/>
    </source>
</evidence>
<dbReference type="Proteomes" id="UP000324222">
    <property type="component" value="Unassembled WGS sequence"/>
</dbReference>
<accession>A0A5B7I713</accession>
<keyword evidence="2" id="KW-1185">Reference proteome</keyword>
<organism evidence="1 2">
    <name type="scientific">Portunus trituberculatus</name>
    <name type="common">Swimming crab</name>
    <name type="synonym">Neptunus trituberculatus</name>
    <dbReference type="NCBI Taxonomy" id="210409"/>
    <lineage>
        <taxon>Eukaryota</taxon>
        <taxon>Metazoa</taxon>
        <taxon>Ecdysozoa</taxon>
        <taxon>Arthropoda</taxon>
        <taxon>Crustacea</taxon>
        <taxon>Multicrustacea</taxon>
        <taxon>Malacostraca</taxon>
        <taxon>Eumalacostraca</taxon>
        <taxon>Eucarida</taxon>
        <taxon>Decapoda</taxon>
        <taxon>Pleocyemata</taxon>
        <taxon>Brachyura</taxon>
        <taxon>Eubrachyura</taxon>
        <taxon>Portunoidea</taxon>
        <taxon>Portunidae</taxon>
        <taxon>Portuninae</taxon>
        <taxon>Portunus</taxon>
    </lineage>
</organism>
<reference evidence="1 2" key="1">
    <citation type="submission" date="2019-05" db="EMBL/GenBank/DDBJ databases">
        <title>Another draft genome of Portunus trituberculatus and its Hox gene families provides insights of decapod evolution.</title>
        <authorList>
            <person name="Jeong J.-H."/>
            <person name="Song I."/>
            <person name="Kim S."/>
            <person name="Choi T."/>
            <person name="Kim D."/>
            <person name="Ryu S."/>
            <person name="Kim W."/>
        </authorList>
    </citation>
    <scope>NUCLEOTIDE SEQUENCE [LARGE SCALE GENOMIC DNA]</scope>
    <source>
        <tissue evidence="1">Muscle</tissue>
    </source>
</reference>